<evidence type="ECO:0000256" key="5">
    <source>
        <dbReference type="ARBA" id="ARBA00023004"/>
    </source>
</evidence>
<dbReference type="Proteomes" id="UP001229421">
    <property type="component" value="Unassembled WGS sequence"/>
</dbReference>
<keyword evidence="4" id="KW-0560">Oxidoreductase</keyword>
<organism evidence="7 8">
    <name type="scientific">Tagetes erecta</name>
    <name type="common">African marigold</name>
    <dbReference type="NCBI Taxonomy" id="13708"/>
    <lineage>
        <taxon>Eukaryota</taxon>
        <taxon>Viridiplantae</taxon>
        <taxon>Streptophyta</taxon>
        <taxon>Embryophyta</taxon>
        <taxon>Tracheophyta</taxon>
        <taxon>Spermatophyta</taxon>
        <taxon>Magnoliopsida</taxon>
        <taxon>eudicotyledons</taxon>
        <taxon>Gunneridae</taxon>
        <taxon>Pentapetalae</taxon>
        <taxon>asterids</taxon>
        <taxon>campanulids</taxon>
        <taxon>Asterales</taxon>
        <taxon>Asteraceae</taxon>
        <taxon>Asteroideae</taxon>
        <taxon>Heliantheae alliance</taxon>
        <taxon>Tageteae</taxon>
        <taxon>Tagetes</taxon>
    </lineage>
</organism>
<reference evidence="7" key="1">
    <citation type="journal article" date="2023" name="bioRxiv">
        <title>Improved chromosome-level genome assembly for marigold (Tagetes erecta).</title>
        <authorList>
            <person name="Jiang F."/>
            <person name="Yuan L."/>
            <person name="Wang S."/>
            <person name="Wang H."/>
            <person name="Xu D."/>
            <person name="Wang A."/>
            <person name="Fan W."/>
        </authorList>
    </citation>
    <scope>NUCLEOTIDE SEQUENCE</scope>
    <source>
        <strain evidence="7">WSJ</strain>
        <tissue evidence="7">Leaf</tissue>
    </source>
</reference>
<keyword evidence="3" id="KW-0479">Metal-binding</keyword>
<protein>
    <submittedName>
        <fullName evidence="7">Uncharacterized protein</fullName>
    </submittedName>
</protein>
<dbReference type="InterPro" id="IPR001128">
    <property type="entry name" value="Cyt_P450"/>
</dbReference>
<accession>A0AAD8NZH5</accession>
<keyword evidence="5" id="KW-0408">Iron</keyword>
<dbReference type="Pfam" id="PF00067">
    <property type="entry name" value="p450"/>
    <property type="match status" value="1"/>
</dbReference>
<comment type="caution">
    <text evidence="7">The sequence shown here is derived from an EMBL/GenBank/DDBJ whole genome shotgun (WGS) entry which is preliminary data.</text>
</comment>
<dbReference type="GO" id="GO:0004497">
    <property type="term" value="F:monooxygenase activity"/>
    <property type="evidence" value="ECO:0007669"/>
    <property type="project" value="UniProtKB-KW"/>
</dbReference>
<dbReference type="EMBL" id="JAUHHV010000004">
    <property type="protein sequence ID" value="KAK1426541.1"/>
    <property type="molecule type" value="Genomic_DNA"/>
</dbReference>
<dbReference type="InterPro" id="IPR036396">
    <property type="entry name" value="Cyt_P450_sf"/>
</dbReference>
<evidence type="ECO:0000256" key="6">
    <source>
        <dbReference type="ARBA" id="ARBA00023033"/>
    </source>
</evidence>
<dbReference type="AlphaFoldDB" id="A0AAD8NZH5"/>
<evidence type="ECO:0000256" key="3">
    <source>
        <dbReference type="ARBA" id="ARBA00022723"/>
    </source>
</evidence>
<evidence type="ECO:0000256" key="4">
    <source>
        <dbReference type="ARBA" id="ARBA00023002"/>
    </source>
</evidence>
<dbReference type="GO" id="GO:0051762">
    <property type="term" value="P:sesquiterpene biosynthetic process"/>
    <property type="evidence" value="ECO:0007669"/>
    <property type="project" value="UniProtKB-ARBA"/>
</dbReference>
<gene>
    <name evidence="7" type="ORF">QVD17_15215</name>
</gene>
<evidence type="ECO:0000256" key="1">
    <source>
        <dbReference type="ARBA" id="ARBA00010617"/>
    </source>
</evidence>
<dbReference type="GO" id="GO:0020037">
    <property type="term" value="F:heme binding"/>
    <property type="evidence" value="ECO:0007669"/>
    <property type="project" value="InterPro"/>
</dbReference>
<dbReference type="PANTHER" id="PTHR47955:SF8">
    <property type="entry name" value="CYTOCHROME P450 71D11-LIKE"/>
    <property type="match status" value="1"/>
</dbReference>
<sequence>MDSTRFIREEEVKLLVESISKSVEPINLVERLFALNHNIITRITFGDKFDDELRFRMAIREGTALATGFQIGDFFPSLGFVGKLTGMNKRLEECLVELSSIMDKKIQCHIDQRKVEKPQRQCLVDVLLRLQEAGGELGQPLTTDNIKSVLLTFNTLKPLSTYANIHCVFIMRRRTGLCGEMWKTASDPVLQEV</sequence>
<keyword evidence="6" id="KW-0503">Monooxygenase</keyword>
<evidence type="ECO:0000313" key="8">
    <source>
        <dbReference type="Proteomes" id="UP001229421"/>
    </source>
</evidence>
<keyword evidence="2" id="KW-0349">Heme</keyword>
<dbReference type="PANTHER" id="PTHR47955">
    <property type="entry name" value="CYTOCHROME P450 FAMILY 71 PROTEIN"/>
    <property type="match status" value="1"/>
</dbReference>
<comment type="similarity">
    <text evidence="1">Belongs to the cytochrome P450 family.</text>
</comment>
<proteinExistence type="inferred from homology"/>
<name>A0AAD8NZH5_TARER</name>
<dbReference type="GO" id="GO:0005506">
    <property type="term" value="F:iron ion binding"/>
    <property type="evidence" value="ECO:0007669"/>
    <property type="project" value="InterPro"/>
</dbReference>
<keyword evidence="8" id="KW-1185">Reference proteome</keyword>
<dbReference type="Gene3D" id="1.10.630.10">
    <property type="entry name" value="Cytochrome P450"/>
    <property type="match status" value="1"/>
</dbReference>
<evidence type="ECO:0000256" key="2">
    <source>
        <dbReference type="ARBA" id="ARBA00022617"/>
    </source>
</evidence>
<dbReference type="SUPFAM" id="SSF48264">
    <property type="entry name" value="Cytochrome P450"/>
    <property type="match status" value="1"/>
</dbReference>
<dbReference type="GO" id="GO:0016705">
    <property type="term" value="F:oxidoreductase activity, acting on paired donors, with incorporation or reduction of molecular oxygen"/>
    <property type="evidence" value="ECO:0007669"/>
    <property type="project" value="InterPro"/>
</dbReference>
<evidence type="ECO:0000313" key="7">
    <source>
        <dbReference type="EMBL" id="KAK1426541.1"/>
    </source>
</evidence>